<protein>
    <recommendedName>
        <fullName evidence="3">HAD family phosphatase</fullName>
    </recommendedName>
</protein>
<evidence type="ECO:0008006" key="3">
    <source>
        <dbReference type="Google" id="ProtNLM"/>
    </source>
</evidence>
<dbReference type="SFLD" id="SFLDS00003">
    <property type="entry name" value="Haloacid_Dehalogenase"/>
    <property type="match status" value="1"/>
</dbReference>
<dbReference type="SUPFAM" id="SSF56784">
    <property type="entry name" value="HAD-like"/>
    <property type="match status" value="1"/>
</dbReference>
<accession>A0A2M7W0T3</accession>
<dbReference type="InterPro" id="IPR006439">
    <property type="entry name" value="HAD-SF_hydro_IA"/>
</dbReference>
<dbReference type="InterPro" id="IPR036412">
    <property type="entry name" value="HAD-like_sf"/>
</dbReference>
<dbReference type="NCBIfam" id="TIGR01509">
    <property type="entry name" value="HAD-SF-IA-v3"/>
    <property type="match status" value="1"/>
</dbReference>
<dbReference type="AlphaFoldDB" id="A0A2M7W0T3"/>
<dbReference type="InterPro" id="IPR023214">
    <property type="entry name" value="HAD_sf"/>
</dbReference>
<sequence>MIKGICFDLDGVYFTKAGVSWFVQKLTEECGDKQKVIDAVIYGPDISAYRKGELTEEAFWETVNQRLGIKHSVSEYADMLVSHYEIDENIHKILLKTKRLGYMPLICSNNYQTRVNALQKKFHFLDNFAAAVFSYEVGAMKPDIKIFQALIDKSGLKPKEIVYADDMEIALSGARALGINAALFTTFENYCQYLISLGVPL</sequence>
<proteinExistence type="predicted"/>
<dbReference type="Proteomes" id="UP000228952">
    <property type="component" value="Unassembled WGS sequence"/>
</dbReference>
<dbReference type="PANTHER" id="PTHR43611">
    <property type="entry name" value="ALPHA-D-GLUCOSE 1-PHOSPHATE PHOSPHATASE"/>
    <property type="match status" value="1"/>
</dbReference>
<reference evidence="2" key="1">
    <citation type="submission" date="2017-09" db="EMBL/GenBank/DDBJ databases">
        <title>Depth-based differentiation of microbial function through sediment-hosted aquifers and enrichment of novel symbionts in the deep terrestrial subsurface.</title>
        <authorList>
            <person name="Probst A.J."/>
            <person name="Ladd B."/>
            <person name="Jarett J.K."/>
            <person name="Geller-Mcgrath D.E."/>
            <person name="Sieber C.M.K."/>
            <person name="Emerson J.B."/>
            <person name="Anantharaman K."/>
            <person name="Thomas B.C."/>
            <person name="Malmstrom R."/>
            <person name="Stieglmeier M."/>
            <person name="Klingl A."/>
            <person name="Woyke T."/>
            <person name="Ryan C.M."/>
            <person name="Banfield J.F."/>
        </authorList>
    </citation>
    <scope>NUCLEOTIDE SEQUENCE [LARGE SCALE GENOMIC DNA]</scope>
</reference>
<dbReference type="SFLD" id="SFLDG01129">
    <property type="entry name" value="C1.5:_HAD__Beta-PGM__Phosphata"/>
    <property type="match status" value="1"/>
</dbReference>
<dbReference type="Gene3D" id="1.10.150.240">
    <property type="entry name" value="Putative phosphatase, domain 2"/>
    <property type="match status" value="1"/>
</dbReference>
<organism evidence="1 2">
    <name type="scientific">Candidatus Dojkabacteria bacterium CG_4_10_14_0_2_um_filter_Dojkabacteria_WS6_41_15</name>
    <dbReference type="NCBI Taxonomy" id="2014249"/>
    <lineage>
        <taxon>Bacteria</taxon>
        <taxon>Candidatus Dojkabacteria</taxon>
    </lineage>
</organism>
<name>A0A2M7W0T3_9BACT</name>
<evidence type="ECO:0000313" key="2">
    <source>
        <dbReference type="Proteomes" id="UP000228952"/>
    </source>
</evidence>
<dbReference type="EMBL" id="PFQB01000128">
    <property type="protein sequence ID" value="PJA12093.1"/>
    <property type="molecule type" value="Genomic_DNA"/>
</dbReference>
<dbReference type="InterPro" id="IPR041492">
    <property type="entry name" value="HAD_2"/>
</dbReference>
<dbReference type="InterPro" id="IPR023198">
    <property type="entry name" value="PGP-like_dom2"/>
</dbReference>
<dbReference type="Gene3D" id="3.40.50.1000">
    <property type="entry name" value="HAD superfamily/HAD-like"/>
    <property type="match status" value="1"/>
</dbReference>
<dbReference type="Pfam" id="PF13419">
    <property type="entry name" value="HAD_2"/>
    <property type="match status" value="1"/>
</dbReference>
<dbReference type="PANTHER" id="PTHR43611:SF3">
    <property type="entry name" value="FLAVIN MONONUCLEOTIDE HYDROLASE 1, CHLOROPLATIC"/>
    <property type="match status" value="1"/>
</dbReference>
<evidence type="ECO:0000313" key="1">
    <source>
        <dbReference type="EMBL" id="PJA12093.1"/>
    </source>
</evidence>
<gene>
    <name evidence="1" type="ORF">COX64_05130</name>
</gene>
<comment type="caution">
    <text evidence="1">The sequence shown here is derived from an EMBL/GenBank/DDBJ whole genome shotgun (WGS) entry which is preliminary data.</text>
</comment>